<sequence length="466" mass="52707">MTYVPVADVLHGKAAVDTEVTVRGWIRTRRDSKAGISFLAVYDGSCFDPIQAVVPNELNNYEEEVLRLTTGCSVEVTGKVVESPGKGQAFELQATDVKVVGWVSDPDTYPMAKTRHSIEYLREVAHLRPRTNVIGAVARVRNCLSQAIHRFYHENGFFWMSSPLITASDAEGAGEMFRVSTLDLANLPLTDKGDVDFDQDFFGKETFLTVSGQLNGEAYACALSKIYTFGPTFRAENSNTSRHLAEFWMVEPEVAFADLNDIADLSEDMLKYVFKAVLEERRDDLEFFAQRINKDAISRLEKFVTSDFARVDYTDAIQILIDSGKEFEFHVEWGIDMSSEHERYLAEEHFNAPVIVKNYPKDIKAFYMRMNDDGKTVAAMDVLAPGIGEIIGGSQREERLDILDERMRAMNIDPEHMDWYRDLRRYGTVPHAGFGLGFERLVSYVTGMANVRDVIPFPRSPRSANF</sequence>
<keyword evidence="11" id="KW-1185">Reference proteome</keyword>
<dbReference type="AlphaFoldDB" id="A0A4Q0Z0N0"/>
<dbReference type="Pfam" id="PF00152">
    <property type="entry name" value="tRNA-synt_2"/>
    <property type="match status" value="1"/>
</dbReference>
<dbReference type="RefSeq" id="WP_129120864.1">
    <property type="nucleotide sequence ID" value="NZ_PEIB01000001.1"/>
</dbReference>
<comment type="caution">
    <text evidence="10">The sequence shown here is derived from an EMBL/GenBank/DDBJ whole genome shotgun (WGS) entry which is preliminary data.</text>
</comment>
<dbReference type="InterPro" id="IPR004522">
    <property type="entry name" value="Asn-tRNA-ligase"/>
</dbReference>
<evidence type="ECO:0000256" key="7">
    <source>
        <dbReference type="ARBA" id="ARBA00023146"/>
    </source>
</evidence>
<dbReference type="HAMAP" id="MF_00534">
    <property type="entry name" value="Asn_tRNA_synth"/>
    <property type="match status" value="1"/>
</dbReference>
<evidence type="ECO:0000256" key="1">
    <source>
        <dbReference type="ARBA" id="ARBA00008226"/>
    </source>
</evidence>
<evidence type="ECO:0000313" key="11">
    <source>
        <dbReference type="Proteomes" id="UP000290287"/>
    </source>
</evidence>
<dbReference type="GO" id="GO:0005737">
    <property type="term" value="C:cytoplasm"/>
    <property type="evidence" value="ECO:0007669"/>
    <property type="project" value="UniProtKB-SubCell"/>
</dbReference>
<dbReference type="PANTHER" id="PTHR22594">
    <property type="entry name" value="ASPARTYL/LYSYL-TRNA SYNTHETASE"/>
    <property type="match status" value="1"/>
</dbReference>
<dbReference type="Gene3D" id="2.40.50.140">
    <property type="entry name" value="Nucleic acid-binding proteins"/>
    <property type="match status" value="1"/>
</dbReference>
<evidence type="ECO:0000256" key="3">
    <source>
        <dbReference type="ARBA" id="ARBA00022598"/>
    </source>
</evidence>
<evidence type="ECO:0000256" key="5">
    <source>
        <dbReference type="ARBA" id="ARBA00022840"/>
    </source>
</evidence>
<dbReference type="PANTHER" id="PTHR22594:SF34">
    <property type="entry name" value="ASPARAGINE--TRNA LIGASE, MITOCHONDRIAL-RELATED"/>
    <property type="match status" value="1"/>
</dbReference>
<evidence type="ECO:0000256" key="6">
    <source>
        <dbReference type="ARBA" id="ARBA00022917"/>
    </source>
</evidence>
<dbReference type="SUPFAM" id="SSF50249">
    <property type="entry name" value="Nucleic acid-binding proteins"/>
    <property type="match status" value="1"/>
</dbReference>
<evidence type="ECO:0000259" key="9">
    <source>
        <dbReference type="PROSITE" id="PS50862"/>
    </source>
</evidence>
<keyword evidence="5 8" id="KW-0067">ATP-binding</keyword>
<keyword evidence="4 8" id="KW-0547">Nucleotide-binding</keyword>
<accession>A0A4Q0Z0N0</accession>
<gene>
    <name evidence="8" type="primary">asnS</name>
    <name evidence="10" type="ORF">CS022_01925</name>
</gene>
<dbReference type="InterPro" id="IPR006195">
    <property type="entry name" value="aa-tRNA-synth_II"/>
</dbReference>
<dbReference type="PROSITE" id="PS50862">
    <property type="entry name" value="AA_TRNA_LIGASE_II"/>
    <property type="match status" value="1"/>
</dbReference>
<evidence type="ECO:0000256" key="4">
    <source>
        <dbReference type="ARBA" id="ARBA00022741"/>
    </source>
</evidence>
<dbReference type="InterPro" id="IPR004364">
    <property type="entry name" value="Aa-tRNA-synt_II"/>
</dbReference>
<evidence type="ECO:0000256" key="8">
    <source>
        <dbReference type="HAMAP-Rule" id="MF_00534"/>
    </source>
</evidence>
<name>A0A4Q0Z0N0_9GAMM</name>
<feature type="domain" description="Aminoacyl-transfer RNA synthetases class-II family profile" evidence="9">
    <location>
        <begin position="139"/>
        <end position="456"/>
    </location>
</feature>
<protein>
    <recommendedName>
        <fullName evidence="8">Asparagine--tRNA ligase</fullName>
        <ecNumber evidence="8">6.1.1.22</ecNumber>
    </recommendedName>
    <alternativeName>
        <fullName evidence="8">Asparaginyl-tRNA synthetase</fullName>
        <shortName evidence="8">AsnRS</shortName>
    </alternativeName>
</protein>
<keyword evidence="7 8" id="KW-0030">Aminoacyl-tRNA synthetase</keyword>
<comment type="similarity">
    <text evidence="1 8">Belongs to the class-II aminoacyl-tRNA synthetase family.</text>
</comment>
<dbReference type="GO" id="GO:0004816">
    <property type="term" value="F:asparagine-tRNA ligase activity"/>
    <property type="evidence" value="ECO:0007669"/>
    <property type="project" value="UniProtKB-UniRule"/>
</dbReference>
<organism evidence="10 11">
    <name type="scientific">Veronia nyctiphanis</name>
    <dbReference type="NCBI Taxonomy" id="1278244"/>
    <lineage>
        <taxon>Bacteria</taxon>
        <taxon>Pseudomonadati</taxon>
        <taxon>Pseudomonadota</taxon>
        <taxon>Gammaproteobacteria</taxon>
        <taxon>Vibrionales</taxon>
        <taxon>Vibrionaceae</taxon>
        <taxon>Veronia</taxon>
    </lineage>
</organism>
<keyword evidence="6 8" id="KW-0648">Protein biosynthesis</keyword>
<dbReference type="InterPro" id="IPR002312">
    <property type="entry name" value="Asp/Asn-tRNA-synth_IIb"/>
</dbReference>
<dbReference type="Gene3D" id="3.30.930.10">
    <property type="entry name" value="Bira Bifunctional Protein, Domain 2"/>
    <property type="match status" value="1"/>
</dbReference>
<keyword evidence="3 8" id="KW-0436">Ligase</keyword>
<dbReference type="PRINTS" id="PR01042">
    <property type="entry name" value="TRNASYNTHASP"/>
</dbReference>
<proteinExistence type="inferred from homology"/>
<dbReference type="InterPro" id="IPR045864">
    <property type="entry name" value="aa-tRNA-synth_II/BPL/LPL"/>
</dbReference>
<dbReference type="CDD" id="cd00776">
    <property type="entry name" value="AsxRS_core"/>
    <property type="match status" value="1"/>
</dbReference>
<dbReference type="EC" id="6.1.1.22" evidence="8"/>
<comment type="subunit">
    <text evidence="8">Homodimer.</text>
</comment>
<dbReference type="Proteomes" id="UP000290287">
    <property type="component" value="Unassembled WGS sequence"/>
</dbReference>
<comment type="subcellular location">
    <subcellularLocation>
        <location evidence="8">Cytoplasm</location>
    </subcellularLocation>
</comment>
<evidence type="ECO:0000313" key="10">
    <source>
        <dbReference type="EMBL" id="RXJ74979.1"/>
    </source>
</evidence>
<evidence type="ECO:0000256" key="2">
    <source>
        <dbReference type="ARBA" id="ARBA00022490"/>
    </source>
</evidence>
<dbReference type="InterPro" id="IPR004365">
    <property type="entry name" value="NA-bd_OB_tRNA"/>
</dbReference>
<dbReference type="FunFam" id="3.30.930.10:FF:000016">
    <property type="entry name" value="Asparagine--tRNA ligase"/>
    <property type="match status" value="1"/>
</dbReference>
<dbReference type="CDD" id="cd04318">
    <property type="entry name" value="EcAsnRS_like_N"/>
    <property type="match status" value="1"/>
</dbReference>
<comment type="catalytic activity">
    <reaction evidence="8">
        <text>tRNA(Asn) + L-asparagine + ATP = L-asparaginyl-tRNA(Asn) + AMP + diphosphate + H(+)</text>
        <dbReference type="Rhea" id="RHEA:11180"/>
        <dbReference type="Rhea" id="RHEA-COMP:9659"/>
        <dbReference type="Rhea" id="RHEA-COMP:9674"/>
        <dbReference type="ChEBI" id="CHEBI:15378"/>
        <dbReference type="ChEBI" id="CHEBI:30616"/>
        <dbReference type="ChEBI" id="CHEBI:33019"/>
        <dbReference type="ChEBI" id="CHEBI:58048"/>
        <dbReference type="ChEBI" id="CHEBI:78442"/>
        <dbReference type="ChEBI" id="CHEBI:78515"/>
        <dbReference type="ChEBI" id="CHEBI:456215"/>
        <dbReference type="EC" id="6.1.1.22"/>
    </reaction>
</comment>
<dbReference type="Pfam" id="PF01336">
    <property type="entry name" value="tRNA_anti-codon"/>
    <property type="match status" value="1"/>
</dbReference>
<reference evidence="10 11" key="1">
    <citation type="submission" date="2017-10" db="EMBL/GenBank/DDBJ databases">
        <title>Nyctiphanis sp. nov., isolated from the stomach of the euphausiid Nyctiphanes simplex (Hansen, 1911) in the Gulf of California.</title>
        <authorList>
            <person name="Gomez-Gil B."/>
            <person name="Aguilar-Mendez M."/>
            <person name="Lopez-Cortes A."/>
            <person name="Gomez-Gutierrez J."/>
            <person name="Roque A."/>
            <person name="Lang E."/>
            <person name="Gonzalez-Castillo A."/>
        </authorList>
    </citation>
    <scope>NUCLEOTIDE SEQUENCE [LARGE SCALE GENOMIC DNA]</scope>
    <source>
        <strain evidence="10 11">CAIM 600</strain>
    </source>
</reference>
<dbReference type="GO" id="GO:0003676">
    <property type="term" value="F:nucleic acid binding"/>
    <property type="evidence" value="ECO:0007669"/>
    <property type="project" value="InterPro"/>
</dbReference>
<dbReference type="NCBIfam" id="TIGR00457">
    <property type="entry name" value="asnS"/>
    <property type="match status" value="1"/>
</dbReference>
<dbReference type="GO" id="GO:0006421">
    <property type="term" value="P:asparaginyl-tRNA aminoacylation"/>
    <property type="evidence" value="ECO:0007669"/>
    <property type="project" value="UniProtKB-UniRule"/>
</dbReference>
<dbReference type="OrthoDB" id="9762036at2"/>
<dbReference type="NCBIfam" id="NF003037">
    <property type="entry name" value="PRK03932.1"/>
    <property type="match status" value="1"/>
</dbReference>
<dbReference type="EMBL" id="PEIB01000001">
    <property type="protein sequence ID" value="RXJ74979.1"/>
    <property type="molecule type" value="Genomic_DNA"/>
</dbReference>
<dbReference type="GO" id="GO:0005524">
    <property type="term" value="F:ATP binding"/>
    <property type="evidence" value="ECO:0007669"/>
    <property type="project" value="UniProtKB-UniRule"/>
</dbReference>
<keyword evidence="2 8" id="KW-0963">Cytoplasm</keyword>
<dbReference type="SUPFAM" id="SSF55681">
    <property type="entry name" value="Class II aaRS and biotin synthetases"/>
    <property type="match status" value="1"/>
</dbReference>
<dbReference type="InterPro" id="IPR012340">
    <property type="entry name" value="NA-bd_OB-fold"/>
</dbReference>